<sequence>MASRAAIRPAREPPVTPTSPNVPGRPSEVSNESVVGGLRRDSLRPTLTARETSRRLLADFRQQSKTRISRKEAMGYAKYDAEVVGPIQAQMWVLYIAMLVLLGTAEVFGWAPSLRVQNLYPYVVMVIAVMEVTRVITAFKPKAKVALWLSLGPLVWLLLIAREVHIIVAALFLPTVLAINMQNGDHRLRAQLPLFALTYLVVYAVCVAVMQWFYTDTTGTSQSHGRALDPPISWAEEATLLLALAMEAVAFSMLENFTHYFAGTLVRNEKSLARLVRDNKALRSMLANYERGQEFDLNSPMSKALEVLRDLVANDSDLEPDAKIQLRAAMTLLSSGELFQPKNLDTLDPEYKSYMASMLANNRNRPSESQNENGFSLVGSPRQDTAAQMTLKTMGASGTSAVDDELAADFLMRLQASVSNATNLDIEAKINAAATATNTPRATAGPSPSDSGSDSSSKASDASTEGSLSSSLVRVLDSLAADQIAQESLSSSSNSSDSSSSGSSDSSSSLGDTVSFTHIESLSNAALGSSSKITASTQEPDSGSGSTSSTVVSIYDARHSRSTSRLAPSASMAEVDGTLGVAPVQKDKKKSKRGRAKGKGKGKGKARGKVRTKTSRSARKLAKIKAKAQAQAQVLARLQAVVRARIQRAIVATRKRERRKARAKAREASSTGPRVAQALEGVPAIGALDPREWGKVEVVIDHLYGHRLAVGPKKVIDFGELSNLVDEWNCDVFAIGQLTGGRPLYYTAVTLFRKFHLVRTFGLDPTKVLRFFERVEDGYIKENPYHNSMHATDVLQTVAYLISNTGLSPVVTDLEVLSALIAAMVHDMGHPGTNNNFQVASRSPLALRYNDMGVLEHFHCSTAFEIMFDPATDILSPLSSAQFADLRSLVIQMVLATDMSQHFDYLGKFKLKIESESLDLSVTEARNLVLEMAMKCADISNPTKDTAICETWAHLVMEEFFRQGEAESARGLPISPFMDRATTKTPKVQTGFIDFFVTPLYEALNMVPELGLDDQLAQLRDNRMYWENLAKENESVASSTLDPKSTVRGSIVRNSVESSRSRT</sequence>
<feature type="binding site" evidence="5">
    <location>
        <position position="790"/>
    </location>
    <ligand>
        <name>Zn(2+)</name>
        <dbReference type="ChEBI" id="CHEBI:29105"/>
        <label>1</label>
    </ligand>
</feature>
<feature type="region of interest" description="Disordered" evidence="7">
    <location>
        <begin position="528"/>
        <end position="551"/>
    </location>
</feature>
<dbReference type="Gene3D" id="1.10.1300.10">
    <property type="entry name" value="3'5'-cyclic nucleotide phosphodiesterase, catalytic domain"/>
    <property type="match status" value="1"/>
</dbReference>
<evidence type="ECO:0000313" key="11">
    <source>
        <dbReference type="Proteomes" id="UP000054408"/>
    </source>
</evidence>
<feature type="compositionally biased region" description="Polar residues" evidence="7">
    <location>
        <begin position="528"/>
        <end position="541"/>
    </location>
</feature>
<feature type="binding site" evidence="5">
    <location>
        <position position="938"/>
    </location>
    <ligand>
        <name>Zn(2+)</name>
        <dbReference type="ChEBI" id="CHEBI:29105"/>
        <label>1</label>
    </ligand>
</feature>
<feature type="binding site" evidence="5">
    <location>
        <position position="827"/>
    </location>
    <ligand>
        <name>Zn(2+)</name>
        <dbReference type="ChEBI" id="CHEBI:29105"/>
        <label>2</label>
    </ligand>
</feature>
<keyword evidence="8" id="KW-0472">Membrane</keyword>
<dbReference type="STRING" id="461836.A0A0L0D0X4"/>
<feature type="region of interest" description="Disordered" evidence="7">
    <location>
        <begin position="1"/>
        <end position="41"/>
    </location>
</feature>
<feature type="binding site" evidence="5">
    <location>
        <position position="826"/>
    </location>
    <ligand>
        <name>Zn(2+)</name>
        <dbReference type="ChEBI" id="CHEBI:29105"/>
        <label>1</label>
    </ligand>
</feature>
<feature type="binding site" evidence="5">
    <location>
        <position position="827"/>
    </location>
    <ligand>
        <name>Zn(2+)</name>
        <dbReference type="ChEBI" id="CHEBI:29105"/>
        <label>1</label>
    </ligand>
</feature>
<feature type="active site" description="Proton donor" evidence="3">
    <location>
        <position position="786"/>
    </location>
</feature>
<evidence type="ECO:0000256" key="2">
    <source>
        <dbReference type="ARBA" id="ARBA00022801"/>
    </source>
</evidence>
<dbReference type="InterPro" id="IPR023088">
    <property type="entry name" value="PDEase"/>
</dbReference>
<keyword evidence="1 5" id="KW-0479">Metal-binding</keyword>
<feature type="domain" description="PDEase" evidence="9">
    <location>
        <begin position="706"/>
        <end position="1033"/>
    </location>
</feature>
<evidence type="ECO:0000256" key="5">
    <source>
        <dbReference type="PIRSR" id="PIRSR623088-3"/>
    </source>
</evidence>
<feature type="region of interest" description="Disordered" evidence="7">
    <location>
        <begin position="1037"/>
        <end position="1063"/>
    </location>
</feature>
<keyword evidence="11" id="KW-1185">Reference proteome</keyword>
<feature type="transmembrane region" description="Helical" evidence="8">
    <location>
        <begin position="194"/>
        <end position="214"/>
    </location>
</feature>
<dbReference type="EMBL" id="GL349433">
    <property type="protein sequence ID" value="KNC46029.1"/>
    <property type="molecule type" value="Genomic_DNA"/>
</dbReference>
<dbReference type="eggNOG" id="KOG3688">
    <property type="taxonomic scope" value="Eukaryota"/>
</dbReference>
<dbReference type="SMART" id="SM00471">
    <property type="entry name" value="HDc"/>
    <property type="match status" value="1"/>
</dbReference>
<feature type="compositionally biased region" description="Low complexity" evidence="7">
    <location>
        <begin position="488"/>
        <end position="511"/>
    </location>
</feature>
<evidence type="ECO:0000256" key="7">
    <source>
        <dbReference type="SAM" id="MobiDB-lite"/>
    </source>
</evidence>
<dbReference type="CDD" id="cd00077">
    <property type="entry name" value="HDc"/>
    <property type="match status" value="1"/>
</dbReference>
<evidence type="ECO:0000256" key="4">
    <source>
        <dbReference type="PIRSR" id="PIRSR623088-2"/>
    </source>
</evidence>
<name>A0A0L0D0X4_THETB</name>
<dbReference type="InterPro" id="IPR002073">
    <property type="entry name" value="PDEase_catalytic_dom"/>
</dbReference>
<dbReference type="PRINTS" id="PR00387">
    <property type="entry name" value="PDIESTERASE1"/>
</dbReference>
<feature type="compositionally biased region" description="Polar residues" evidence="7">
    <location>
        <begin position="1052"/>
        <end position="1063"/>
    </location>
</feature>
<reference evidence="10 11" key="1">
    <citation type="submission" date="2010-05" db="EMBL/GenBank/DDBJ databases">
        <title>The Genome Sequence of Thecamonas trahens ATCC 50062.</title>
        <authorList>
            <consortium name="The Broad Institute Genome Sequencing Platform"/>
            <person name="Russ C."/>
            <person name="Cuomo C."/>
            <person name="Shea T."/>
            <person name="Young S.K."/>
            <person name="Zeng Q."/>
            <person name="Koehrsen M."/>
            <person name="Haas B."/>
            <person name="Borodovsky M."/>
            <person name="Guigo R."/>
            <person name="Alvarado L."/>
            <person name="Berlin A."/>
            <person name="Bochicchio J."/>
            <person name="Borenstein D."/>
            <person name="Chapman S."/>
            <person name="Chen Z."/>
            <person name="Freedman E."/>
            <person name="Gellesch M."/>
            <person name="Goldberg J."/>
            <person name="Griggs A."/>
            <person name="Gujja S."/>
            <person name="Heilman E."/>
            <person name="Heiman D."/>
            <person name="Hepburn T."/>
            <person name="Howarth C."/>
            <person name="Jen D."/>
            <person name="Larson L."/>
            <person name="Mehta T."/>
            <person name="Park D."/>
            <person name="Pearson M."/>
            <person name="Roberts A."/>
            <person name="Saif S."/>
            <person name="Shenoy N."/>
            <person name="Sisk P."/>
            <person name="Stolte C."/>
            <person name="Sykes S."/>
            <person name="Thomson T."/>
            <person name="Walk T."/>
            <person name="White J."/>
            <person name="Yandava C."/>
            <person name="Burger G."/>
            <person name="Gray M.W."/>
            <person name="Holland P.W.H."/>
            <person name="King N."/>
            <person name="Lang F.B.F."/>
            <person name="Roger A.J."/>
            <person name="Ruiz-Trillo I."/>
            <person name="Lander E."/>
            <person name="Nusbaum C."/>
        </authorList>
    </citation>
    <scope>NUCLEOTIDE SEQUENCE [LARGE SCALE GENOMIC DNA]</scope>
    <source>
        <strain evidence="10 11">ATCC 50062</strain>
    </source>
</reference>
<proteinExistence type="inferred from homology"/>
<dbReference type="RefSeq" id="XP_013763009.1">
    <property type="nucleotide sequence ID" value="XM_013907555.1"/>
</dbReference>
<evidence type="ECO:0000256" key="6">
    <source>
        <dbReference type="RuleBase" id="RU363067"/>
    </source>
</evidence>
<feature type="transmembrane region" description="Helical" evidence="8">
    <location>
        <begin position="92"/>
        <end position="112"/>
    </location>
</feature>
<feature type="region of interest" description="Disordered" evidence="7">
    <location>
        <begin position="487"/>
        <end position="512"/>
    </location>
</feature>
<dbReference type="GO" id="GO:0004114">
    <property type="term" value="F:3',5'-cyclic-nucleotide phosphodiesterase activity"/>
    <property type="evidence" value="ECO:0007669"/>
    <property type="project" value="InterPro"/>
</dbReference>
<dbReference type="InterPro" id="IPR023174">
    <property type="entry name" value="PDEase_CS"/>
</dbReference>
<comment type="cofactor">
    <cofactor evidence="6">
        <name>a divalent metal cation</name>
        <dbReference type="ChEBI" id="CHEBI:60240"/>
    </cofactor>
    <text evidence="6">Binds 2 divalent metal cations per subunit. Site 1 may preferentially bind zinc ions, while site 2 has a preference for magnesium and/or manganese ions.</text>
</comment>
<evidence type="ECO:0000256" key="8">
    <source>
        <dbReference type="SAM" id="Phobius"/>
    </source>
</evidence>
<evidence type="ECO:0000313" key="10">
    <source>
        <dbReference type="EMBL" id="KNC46029.1"/>
    </source>
</evidence>
<feature type="compositionally biased region" description="Low complexity" evidence="7">
    <location>
        <begin position="542"/>
        <end position="551"/>
    </location>
</feature>
<accession>A0A0L0D0X4</accession>
<organism evidence="10 11">
    <name type="scientific">Thecamonas trahens ATCC 50062</name>
    <dbReference type="NCBI Taxonomy" id="461836"/>
    <lineage>
        <taxon>Eukaryota</taxon>
        <taxon>Apusozoa</taxon>
        <taxon>Apusomonadida</taxon>
        <taxon>Apusomonadidae</taxon>
        <taxon>Thecamonas</taxon>
    </lineage>
</organism>
<evidence type="ECO:0000256" key="3">
    <source>
        <dbReference type="PIRSR" id="PIRSR623088-1"/>
    </source>
</evidence>
<feature type="compositionally biased region" description="Basic residues" evidence="7">
    <location>
        <begin position="587"/>
        <end position="617"/>
    </location>
</feature>
<dbReference type="PROSITE" id="PS51845">
    <property type="entry name" value="PDEASE_I_2"/>
    <property type="match status" value="1"/>
</dbReference>
<feature type="binding site" evidence="4">
    <location>
        <position position="938"/>
    </location>
    <ligand>
        <name>AMP</name>
        <dbReference type="ChEBI" id="CHEBI:456215"/>
    </ligand>
</feature>
<dbReference type="GO" id="GO:0046872">
    <property type="term" value="F:metal ion binding"/>
    <property type="evidence" value="ECO:0007669"/>
    <property type="project" value="UniProtKB-KW"/>
</dbReference>
<feature type="region of interest" description="Disordered" evidence="7">
    <location>
        <begin position="577"/>
        <end position="617"/>
    </location>
</feature>
<feature type="transmembrane region" description="Helical" evidence="8">
    <location>
        <begin position="119"/>
        <end position="139"/>
    </location>
</feature>
<dbReference type="InterPro" id="IPR036971">
    <property type="entry name" value="PDEase_catalytic_dom_sf"/>
</dbReference>
<comment type="similarity">
    <text evidence="6">Belongs to the cyclic nucleotide phosphodiesterase family.</text>
</comment>
<evidence type="ECO:0000259" key="9">
    <source>
        <dbReference type="PROSITE" id="PS51845"/>
    </source>
</evidence>
<keyword evidence="8" id="KW-1133">Transmembrane helix</keyword>
<feature type="transmembrane region" description="Helical" evidence="8">
    <location>
        <begin position="145"/>
        <end position="173"/>
    </location>
</feature>
<dbReference type="Proteomes" id="UP000054408">
    <property type="component" value="Unassembled WGS sequence"/>
</dbReference>
<gene>
    <name evidence="10" type="ORF">AMSG_00147</name>
</gene>
<dbReference type="EC" id="3.1.4.-" evidence="6"/>
<feature type="binding site" evidence="4">
    <location>
        <position position="989"/>
    </location>
    <ligand>
        <name>AMP</name>
        <dbReference type="ChEBI" id="CHEBI:456215"/>
    </ligand>
</feature>
<dbReference type="PROSITE" id="PS00126">
    <property type="entry name" value="PDEASE_I_1"/>
    <property type="match status" value="1"/>
</dbReference>
<dbReference type="SUPFAM" id="SSF109604">
    <property type="entry name" value="HD-domain/PDEase-like"/>
    <property type="match status" value="1"/>
</dbReference>
<keyword evidence="8" id="KW-0812">Transmembrane</keyword>
<feature type="region of interest" description="Disordered" evidence="7">
    <location>
        <begin position="437"/>
        <end position="467"/>
    </location>
</feature>
<dbReference type="Pfam" id="PF00233">
    <property type="entry name" value="PDEase_I"/>
    <property type="match status" value="1"/>
</dbReference>
<protein>
    <recommendedName>
        <fullName evidence="6">Phosphodiesterase</fullName>
        <ecNumber evidence="6">3.1.4.-</ecNumber>
    </recommendedName>
</protein>
<feature type="binding site" evidence="4">
    <location>
        <position position="827"/>
    </location>
    <ligand>
        <name>AMP</name>
        <dbReference type="ChEBI" id="CHEBI:456215"/>
    </ligand>
</feature>
<dbReference type="PANTHER" id="PTHR11347">
    <property type="entry name" value="CYCLIC NUCLEOTIDE PHOSPHODIESTERASE"/>
    <property type="match status" value="1"/>
</dbReference>
<dbReference type="InterPro" id="IPR003607">
    <property type="entry name" value="HD/PDEase_dom"/>
</dbReference>
<dbReference type="OrthoDB" id="546632at2759"/>
<dbReference type="AlphaFoldDB" id="A0A0L0D0X4"/>
<dbReference type="GO" id="GO:0007165">
    <property type="term" value="P:signal transduction"/>
    <property type="evidence" value="ECO:0007669"/>
    <property type="project" value="InterPro"/>
</dbReference>
<feature type="binding site" evidence="4">
    <location>
        <begin position="786"/>
        <end position="790"/>
    </location>
    <ligand>
        <name>AMP</name>
        <dbReference type="ChEBI" id="CHEBI:456215"/>
    </ligand>
</feature>
<evidence type="ECO:0000256" key="1">
    <source>
        <dbReference type="ARBA" id="ARBA00022723"/>
    </source>
</evidence>
<keyword evidence="2 6" id="KW-0378">Hydrolase</keyword>
<dbReference type="GeneID" id="25559967"/>